<dbReference type="AlphaFoldDB" id="A0A9X2XEY6"/>
<organism evidence="1 2">
    <name type="scientific">Pseudomonas koreensis</name>
    <dbReference type="NCBI Taxonomy" id="198620"/>
    <lineage>
        <taxon>Bacteria</taxon>
        <taxon>Pseudomonadati</taxon>
        <taxon>Pseudomonadota</taxon>
        <taxon>Gammaproteobacteria</taxon>
        <taxon>Pseudomonadales</taxon>
        <taxon>Pseudomonadaceae</taxon>
        <taxon>Pseudomonas</taxon>
    </lineage>
</organism>
<accession>A0A9X2XEY6</accession>
<name>A0A9X2XEY6_9PSED</name>
<evidence type="ECO:0000313" key="2">
    <source>
        <dbReference type="Proteomes" id="UP001139955"/>
    </source>
</evidence>
<reference evidence="1" key="2">
    <citation type="journal article" date="2023" name="mSystems">
        <title>Charting the Lipopeptidome of Nonpathogenic Pseudomonas.</title>
        <authorList>
            <person name="Cesa-Luna C."/>
            <person name="Geudens N."/>
            <person name="Girard L."/>
            <person name="De Roo V."/>
            <person name="Maklad H.R."/>
            <person name="Martins J.C."/>
            <person name="Hofte M."/>
            <person name="De Mot R."/>
        </authorList>
    </citation>
    <scope>NUCLEOTIDE SEQUENCE</scope>
    <source>
        <strain evidence="1">B1M3-32</strain>
    </source>
</reference>
<dbReference type="RefSeq" id="WP_301621265.1">
    <property type="nucleotide sequence ID" value="NZ_JAOSKY010000002.1"/>
</dbReference>
<evidence type="ECO:0000313" key="1">
    <source>
        <dbReference type="EMBL" id="MCU7247289.1"/>
    </source>
</evidence>
<reference evidence="1" key="1">
    <citation type="submission" date="2022-09" db="EMBL/GenBank/DDBJ databases">
        <authorList>
            <person name="Cesa-Luna C."/>
            <person name="Girard L."/>
            <person name="Lood C."/>
            <person name="Hofte M."/>
            <person name="De Mot R."/>
        </authorList>
    </citation>
    <scope>NUCLEOTIDE SEQUENCE</scope>
    <source>
        <strain evidence="1">B1M3-32</strain>
    </source>
</reference>
<keyword evidence="2" id="KW-1185">Reference proteome</keyword>
<protein>
    <submittedName>
        <fullName evidence="1">Uncharacterized protein</fullName>
    </submittedName>
</protein>
<comment type="caution">
    <text evidence="1">The sequence shown here is derived from an EMBL/GenBank/DDBJ whole genome shotgun (WGS) entry which is preliminary data.</text>
</comment>
<dbReference type="Proteomes" id="UP001139955">
    <property type="component" value="Unassembled WGS sequence"/>
</dbReference>
<proteinExistence type="predicted"/>
<gene>
    <name evidence="1" type="ORF">OC940_05695</name>
</gene>
<sequence>MAVPNDAKCFPAGVGLNTGIASGLVMPSSDLVLLLTNARQDYDWPFGTGKVKSQRRVIELEKKVVHLLKSLNEASAHKIICKISWWAGNNLRAKIRIRNASALEKKAMLRAIQICLTVGREQEGIDALSKLPGLRLVIATKIFRFLRPLEGAAVDRHASYFFNSLSVSGVGTAFIREWSGKARTSSRLAAYTAANHRRNLSEYIDVYLPMLERMANVLNIMKHAFECPVTGFKTDWTPADVEMAAYYWWARNGAR</sequence>
<dbReference type="EMBL" id="JAOSKY010000002">
    <property type="protein sequence ID" value="MCU7247289.1"/>
    <property type="molecule type" value="Genomic_DNA"/>
</dbReference>